<dbReference type="Pfam" id="PF09195">
    <property type="entry name" value="Endonuc-BglII"/>
    <property type="match status" value="1"/>
</dbReference>
<dbReference type="GO" id="GO:0000287">
    <property type="term" value="F:magnesium ion binding"/>
    <property type="evidence" value="ECO:0007669"/>
    <property type="project" value="InterPro"/>
</dbReference>
<dbReference type="Gene3D" id="3.40.91.20">
    <property type="match status" value="1"/>
</dbReference>
<dbReference type="Proteomes" id="UP000233654">
    <property type="component" value="Unassembled WGS sequence"/>
</dbReference>
<dbReference type="GO" id="GO:0009036">
    <property type="term" value="F:type II site-specific deoxyribonuclease activity"/>
    <property type="evidence" value="ECO:0007669"/>
    <property type="project" value="InterPro"/>
</dbReference>
<reference evidence="1 2" key="1">
    <citation type="journal article" date="2017" name="ISME J.">
        <title>Potential for microbial H2 and metal transformations associated with novel bacteria and archaea in deep terrestrial subsurface sediments.</title>
        <authorList>
            <person name="Hernsdorf A.W."/>
            <person name="Amano Y."/>
            <person name="Miyakawa K."/>
            <person name="Ise K."/>
            <person name="Suzuki Y."/>
            <person name="Anantharaman K."/>
            <person name="Probst A."/>
            <person name="Burstein D."/>
            <person name="Thomas B.C."/>
            <person name="Banfield J.F."/>
        </authorList>
    </citation>
    <scope>NUCLEOTIDE SEQUENCE [LARGE SCALE GENOMIC DNA]</scope>
    <source>
        <strain evidence="1">HGW-Actinobacteria-3</strain>
    </source>
</reference>
<organism evidence="1 2">
    <name type="scientific">Candidatus Anoxymicrobium japonicum</name>
    <dbReference type="NCBI Taxonomy" id="2013648"/>
    <lineage>
        <taxon>Bacteria</taxon>
        <taxon>Bacillati</taxon>
        <taxon>Actinomycetota</taxon>
        <taxon>Candidatus Geothermincolia</taxon>
        <taxon>Candidatus Geothermincolales</taxon>
        <taxon>Candidatus Anoxymicrobiaceae</taxon>
        <taxon>Candidatus Anoxymicrobium</taxon>
    </lineage>
</organism>
<dbReference type="InterPro" id="IPR015278">
    <property type="entry name" value="BglII-like"/>
</dbReference>
<accession>A0A2N3G772</accession>
<evidence type="ECO:0000313" key="2">
    <source>
        <dbReference type="Proteomes" id="UP000233654"/>
    </source>
</evidence>
<proteinExistence type="predicted"/>
<dbReference type="InterPro" id="IPR011335">
    <property type="entry name" value="Restrct_endonuc-II-like"/>
</dbReference>
<dbReference type="AlphaFoldDB" id="A0A2N3G772"/>
<name>A0A2N3G772_9ACTN</name>
<evidence type="ECO:0000313" key="1">
    <source>
        <dbReference type="EMBL" id="PKQ28543.1"/>
    </source>
</evidence>
<dbReference type="EMBL" id="PHEX01000013">
    <property type="protein sequence ID" value="PKQ28543.1"/>
    <property type="molecule type" value="Genomic_DNA"/>
</dbReference>
<dbReference type="GO" id="GO:0009307">
    <property type="term" value="P:DNA restriction-modification system"/>
    <property type="evidence" value="ECO:0007669"/>
    <property type="project" value="InterPro"/>
</dbReference>
<sequence>MDIVYTYSHLGGEEILMVRYPEHDQEICDVISEIENPGRNKESLEKTKTGKMLYAPKELNNLFTTGFCKRGWSEIRDYYDIELPDYPCVVKGAFKQCDFRRDKISVEVQFGGLRHSIPYKIRVCKCYGFHLPTASPFLHSQV</sequence>
<dbReference type="GO" id="GO:0003677">
    <property type="term" value="F:DNA binding"/>
    <property type="evidence" value="ECO:0007669"/>
    <property type="project" value="InterPro"/>
</dbReference>
<dbReference type="SUPFAM" id="SSF52980">
    <property type="entry name" value="Restriction endonuclease-like"/>
    <property type="match status" value="1"/>
</dbReference>
<protein>
    <submittedName>
        <fullName evidence="1">Uncharacterized protein</fullName>
    </submittedName>
</protein>
<dbReference type="InterPro" id="IPR011338">
    <property type="entry name" value="BamHI/BglII/BstY"/>
</dbReference>
<gene>
    <name evidence="1" type="ORF">CVT63_02385</name>
</gene>
<comment type="caution">
    <text evidence="1">The sequence shown here is derived from an EMBL/GenBank/DDBJ whole genome shotgun (WGS) entry which is preliminary data.</text>
</comment>